<dbReference type="KEGG" id="bmeg:BG04_3780"/>
<sequence>MNDSKGIFNDKERKLARYLETYTTEQILTEAGMSSSAALYELKKIRLPRAVANTIVYYVLATNNQKLVMYKLLMLAGVCKKLGIQDAQAALTFIKKYYVCHQHLH</sequence>
<dbReference type="Proteomes" id="UP000031829">
    <property type="component" value="Chromosome"/>
</dbReference>
<evidence type="ECO:0000313" key="1">
    <source>
        <dbReference type="EMBL" id="AJI21795.1"/>
    </source>
</evidence>
<evidence type="ECO:0000313" key="2">
    <source>
        <dbReference type="Proteomes" id="UP000031829"/>
    </source>
</evidence>
<dbReference type="GeneID" id="93641828"/>
<dbReference type="AlphaFoldDB" id="A0A0B6AA04"/>
<dbReference type="EMBL" id="CP009920">
    <property type="protein sequence ID" value="AJI21795.1"/>
    <property type="molecule type" value="Genomic_DNA"/>
</dbReference>
<protein>
    <submittedName>
        <fullName evidence="1">Uncharacterized protein</fullName>
    </submittedName>
</protein>
<organism evidence="1 2">
    <name type="scientific">Priestia megaterium (strain ATCC 14581 / DSM 32 / CCUG 1817 / JCM 2506 / NBRC 15308 / NCIMB 9376 / NCTC 10342 / NRRL B-14308 / VKM B-512 / Ford 19)</name>
    <name type="common">Bacillus megaterium</name>
    <dbReference type="NCBI Taxonomy" id="1348623"/>
    <lineage>
        <taxon>Bacteria</taxon>
        <taxon>Bacillati</taxon>
        <taxon>Bacillota</taxon>
        <taxon>Bacilli</taxon>
        <taxon>Bacillales</taxon>
        <taxon>Bacillaceae</taxon>
        <taxon>Priestia</taxon>
    </lineage>
</organism>
<name>A0A0B6AA04_PRIM2</name>
<accession>A0A0B6AA04</accession>
<dbReference type="RefSeq" id="WP_013056195.1">
    <property type="nucleotide sequence ID" value="NZ_BCVB01000002.1"/>
</dbReference>
<reference evidence="1 2" key="1">
    <citation type="journal article" date="2015" name="Genome Announc.">
        <title>Complete genome sequences for 35 biothreat assay-relevant bacillus species.</title>
        <authorList>
            <person name="Johnson S.L."/>
            <person name="Daligault H.E."/>
            <person name="Davenport K.W."/>
            <person name="Jaissle J."/>
            <person name="Frey K.G."/>
            <person name="Ladner J.T."/>
            <person name="Broomall S.M."/>
            <person name="Bishop-Lilly K.A."/>
            <person name="Bruce D.C."/>
            <person name="Gibbons H.S."/>
            <person name="Coyne S.R."/>
            <person name="Lo C.C."/>
            <person name="Meincke L."/>
            <person name="Munk A.C."/>
            <person name="Koroleva G.I."/>
            <person name="Rosenzweig C.N."/>
            <person name="Palacios G.F."/>
            <person name="Redden C.L."/>
            <person name="Minogue T.D."/>
            <person name="Chain P.S."/>
        </authorList>
    </citation>
    <scope>NUCLEOTIDE SEQUENCE [LARGE SCALE GENOMIC DNA]</scope>
    <source>
        <strain evidence="2">ATCC 14581 / DSM 32 / JCM 2506 / NBRC 15308 / NCIMB 9376 / NCTC 10342 / NRRL B-14308 / VKM B-512</strain>
    </source>
</reference>
<dbReference type="HOGENOM" id="CLU_2231140_0_0_9"/>
<proteinExistence type="predicted"/>
<gene>
    <name evidence="1" type="ORF">BG04_3780</name>
</gene>